<dbReference type="Proteomes" id="UP000796880">
    <property type="component" value="Unassembled WGS sequence"/>
</dbReference>
<evidence type="ECO:0000313" key="2">
    <source>
        <dbReference type="EMBL" id="KAF3449691.1"/>
    </source>
</evidence>
<dbReference type="OrthoDB" id="1930729at2759"/>
<feature type="compositionally biased region" description="Basic and acidic residues" evidence="1">
    <location>
        <begin position="173"/>
        <end position="188"/>
    </location>
</feature>
<comment type="caution">
    <text evidence="2">The sequence shown here is derived from an EMBL/GenBank/DDBJ whole genome shotgun (WGS) entry which is preliminary data.</text>
</comment>
<gene>
    <name evidence="2" type="ORF">FNV43_RR10422</name>
</gene>
<feature type="region of interest" description="Disordered" evidence="1">
    <location>
        <begin position="167"/>
        <end position="269"/>
    </location>
</feature>
<keyword evidence="3" id="KW-1185">Reference proteome</keyword>
<organism evidence="2 3">
    <name type="scientific">Rhamnella rubrinervis</name>
    <dbReference type="NCBI Taxonomy" id="2594499"/>
    <lineage>
        <taxon>Eukaryota</taxon>
        <taxon>Viridiplantae</taxon>
        <taxon>Streptophyta</taxon>
        <taxon>Embryophyta</taxon>
        <taxon>Tracheophyta</taxon>
        <taxon>Spermatophyta</taxon>
        <taxon>Magnoliopsida</taxon>
        <taxon>eudicotyledons</taxon>
        <taxon>Gunneridae</taxon>
        <taxon>Pentapetalae</taxon>
        <taxon>rosids</taxon>
        <taxon>fabids</taxon>
        <taxon>Rosales</taxon>
        <taxon>Rhamnaceae</taxon>
        <taxon>rhamnoid group</taxon>
        <taxon>Rhamneae</taxon>
        <taxon>Rhamnella</taxon>
    </lineage>
</organism>
<dbReference type="EMBL" id="VOIH02000004">
    <property type="protein sequence ID" value="KAF3449691.1"/>
    <property type="molecule type" value="Genomic_DNA"/>
</dbReference>
<accession>A0A8K0MKP7</accession>
<reference evidence="2" key="1">
    <citation type="submission" date="2020-03" db="EMBL/GenBank/DDBJ databases">
        <title>A high-quality chromosome-level genome assembly of a woody plant with both climbing and erect habits, Rhamnella rubrinervis.</title>
        <authorList>
            <person name="Lu Z."/>
            <person name="Yang Y."/>
            <person name="Zhu X."/>
            <person name="Sun Y."/>
        </authorList>
    </citation>
    <scope>NUCLEOTIDE SEQUENCE</scope>
    <source>
        <strain evidence="2">BYM</strain>
        <tissue evidence="2">Leaf</tissue>
    </source>
</reference>
<feature type="compositionally biased region" description="Basic and acidic residues" evidence="1">
    <location>
        <begin position="205"/>
        <end position="232"/>
    </location>
</feature>
<proteinExistence type="predicted"/>
<sequence length="269" mass="30852">MYEVGHHYKVVNISVEAVKYHTWINEMESTKVSKAFKYLVATNAQVRITNKTTLDNVLDDVKKKMNTLVKNVDEIIPEYLDVYTNTAQWMEDNDMVKLSLLFILECGLHGKESHSEIKLDHHHHAYDASYGAEPPLTKAHNNIIHEGVDAHHSSPQQAPHRNVHQFEAVSSRQGEDLNKEEDVNKEENESYVNKEGTEDTSAINKMEDTHTEEEDIHKDAKDGEVHMEERPSDQNNGIEESKEEPKVDEANNDELDIGVLGYKRLRRKA</sequence>
<evidence type="ECO:0000256" key="1">
    <source>
        <dbReference type="SAM" id="MobiDB-lite"/>
    </source>
</evidence>
<evidence type="ECO:0000313" key="3">
    <source>
        <dbReference type="Proteomes" id="UP000796880"/>
    </source>
</evidence>
<protein>
    <submittedName>
        <fullName evidence="2">Uncharacterized protein</fullName>
    </submittedName>
</protein>
<dbReference type="AlphaFoldDB" id="A0A8K0MKP7"/>
<name>A0A8K0MKP7_9ROSA</name>
<feature type="compositionally biased region" description="Basic and acidic residues" evidence="1">
    <location>
        <begin position="239"/>
        <end position="249"/>
    </location>
</feature>